<name>A0A382N921_9ZZZZ</name>
<dbReference type="AlphaFoldDB" id="A0A382N921"/>
<feature type="coiled-coil region" evidence="1">
    <location>
        <begin position="66"/>
        <end position="107"/>
    </location>
</feature>
<sequence length="171" mass="19989">MDKDLANSIGRKNASLREKGGFAVREFDRVVETFNKVLLYKERIRLSLEEKVSILRGRDNENRDQLATLSRNIQIYYSNIERIEANLSELQKEENEIKDKYEKMLRGASLMNASAESESTLSEGEIDDGLSREDLIQRRRDYLENLNNNFKQMDMELYSIDGLRQEMKGAR</sequence>
<accession>A0A382N921</accession>
<proteinExistence type="predicted"/>
<reference evidence="2" key="1">
    <citation type="submission" date="2018-05" db="EMBL/GenBank/DDBJ databases">
        <authorList>
            <person name="Lanie J.A."/>
            <person name="Ng W.-L."/>
            <person name="Kazmierczak K.M."/>
            <person name="Andrzejewski T.M."/>
            <person name="Davidsen T.M."/>
            <person name="Wayne K.J."/>
            <person name="Tettelin H."/>
            <person name="Glass J.I."/>
            <person name="Rusch D."/>
            <person name="Podicherti R."/>
            <person name="Tsui H.-C.T."/>
            <person name="Winkler M.E."/>
        </authorList>
    </citation>
    <scope>NUCLEOTIDE SEQUENCE</scope>
</reference>
<keyword evidence="1" id="KW-0175">Coiled coil</keyword>
<evidence type="ECO:0000313" key="2">
    <source>
        <dbReference type="EMBL" id="SVC56041.1"/>
    </source>
</evidence>
<feature type="non-terminal residue" evidence="2">
    <location>
        <position position="171"/>
    </location>
</feature>
<organism evidence="2">
    <name type="scientific">marine metagenome</name>
    <dbReference type="NCBI Taxonomy" id="408172"/>
    <lineage>
        <taxon>unclassified sequences</taxon>
        <taxon>metagenomes</taxon>
        <taxon>ecological metagenomes</taxon>
    </lineage>
</organism>
<evidence type="ECO:0000256" key="1">
    <source>
        <dbReference type="SAM" id="Coils"/>
    </source>
</evidence>
<protein>
    <submittedName>
        <fullName evidence="2">Uncharacterized protein</fullName>
    </submittedName>
</protein>
<dbReference type="EMBL" id="UINC01097932">
    <property type="protein sequence ID" value="SVC56041.1"/>
    <property type="molecule type" value="Genomic_DNA"/>
</dbReference>
<gene>
    <name evidence="2" type="ORF">METZ01_LOCUS308895</name>
</gene>